<keyword evidence="4" id="KW-1185">Reference proteome</keyword>
<reference evidence="3 4" key="1">
    <citation type="journal article" date="2023" name="Nucleic Acids Res.">
        <title>The hologenome of Daphnia magna reveals possible DNA methylation and microbiome-mediated evolution of the host genome.</title>
        <authorList>
            <person name="Chaturvedi A."/>
            <person name="Li X."/>
            <person name="Dhandapani V."/>
            <person name="Marshall H."/>
            <person name="Kissane S."/>
            <person name="Cuenca-Cambronero M."/>
            <person name="Asole G."/>
            <person name="Calvet F."/>
            <person name="Ruiz-Romero M."/>
            <person name="Marangio P."/>
            <person name="Guigo R."/>
            <person name="Rago D."/>
            <person name="Mirbahai L."/>
            <person name="Eastwood N."/>
            <person name="Colbourne J.K."/>
            <person name="Zhou J."/>
            <person name="Mallon E."/>
            <person name="Orsini L."/>
        </authorList>
    </citation>
    <scope>NUCLEOTIDE SEQUENCE [LARGE SCALE GENOMIC DNA]</scope>
    <source>
        <strain evidence="3">LRV0_1</strain>
    </source>
</reference>
<keyword evidence="2" id="KW-1133">Transmembrane helix</keyword>
<evidence type="ECO:0000256" key="2">
    <source>
        <dbReference type="SAM" id="Phobius"/>
    </source>
</evidence>
<keyword evidence="2" id="KW-0812">Transmembrane</keyword>
<keyword evidence="2" id="KW-0472">Membrane</keyword>
<feature type="transmembrane region" description="Helical" evidence="2">
    <location>
        <begin position="71"/>
        <end position="96"/>
    </location>
</feature>
<feature type="region of interest" description="Disordered" evidence="1">
    <location>
        <begin position="41"/>
        <end position="62"/>
    </location>
</feature>
<proteinExistence type="predicted"/>
<dbReference type="Proteomes" id="UP001234178">
    <property type="component" value="Unassembled WGS sequence"/>
</dbReference>
<gene>
    <name evidence="3" type="ORF">OUZ56_015354</name>
</gene>
<protein>
    <submittedName>
        <fullName evidence="3">Uncharacterized protein</fullName>
    </submittedName>
</protein>
<name>A0ABR0AMK5_9CRUS</name>
<comment type="caution">
    <text evidence="3">The sequence shown here is derived from an EMBL/GenBank/DDBJ whole genome shotgun (WGS) entry which is preliminary data.</text>
</comment>
<sequence length="139" mass="15948">MVDKRLRPKQEKKVFSKTSQMIKDGNDIRFGFTPTVQVKVPTDKGEQMIPTNRQPSHDTTRRGKHMNISHLAFASMIATVLYSFAFVIQSALNIIIQSDRYLSEPQFQIDQQKKEIWSIASAYVKVSAIRDMICISLLE</sequence>
<accession>A0ABR0AMK5</accession>
<evidence type="ECO:0000313" key="3">
    <source>
        <dbReference type="EMBL" id="KAK4026351.1"/>
    </source>
</evidence>
<organism evidence="3 4">
    <name type="scientific">Daphnia magna</name>
    <dbReference type="NCBI Taxonomy" id="35525"/>
    <lineage>
        <taxon>Eukaryota</taxon>
        <taxon>Metazoa</taxon>
        <taxon>Ecdysozoa</taxon>
        <taxon>Arthropoda</taxon>
        <taxon>Crustacea</taxon>
        <taxon>Branchiopoda</taxon>
        <taxon>Diplostraca</taxon>
        <taxon>Cladocera</taxon>
        <taxon>Anomopoda</taxon>
        <taxon>Daphniidae</taxon>
        <taxon>Daphnia</taxon>
    </lineage>
</organism>
<dbReference type="EMBL" id="JAOYFB010000038">
    <property type="protein sequence ID" value="KAK4026351.1"/>
    <property type="molecule type" value="Genomic_DNA"/>
</dbReference>
<evidence type="ECO:0000313" key="4">
    <source>
        <dbReference type="Proteomes" id="UP001234178"/>
    </source>
</evidence>
<evidence type="ECO:0000256" key="1">
    <source>
        <dbReference type="SAM" id="MobiDB-lite"/>
    </source>
</evidence>